<proteinExistence type="inferred from homology"/>
<reference evidence="12 13" key="1">
    <citation type="journal article" date="2013" name="Genome Biol.">
        <title>The genome sequence of the most widely cultivated cacao type and its use to identify candidate genes regulating pod color.</title>
        <authorList>
            <person name="Motamayor J.C."/>
            <person name="Mockaitis K."/>
            <person name="Schmutz J."/>
            <person name="Haiminen N."/>
            <person name="Iii D.L."/>
            <person name="Cornejo O."/>
            <person name="Findley S.D."/>
            <person name="Zheng P."/>
            <person name="Utro F."/>
            <person name="Royaert S."/>
            <person name="Saski C."/>
            <person name="Jenkins J."/>
            <person name="Podicheti R."/>
            <person name="Zhao M."/>
            <person name="Scheffler B.E."/>
            <person name="Stack J.C."/>
            <person name="Feltus F.A."/>
            <person name="Mustiga G.M."/>
            <person name="Amores F."/>
            <person name="Phillips W."/>
            <person name="Marelli J.P."/>
            <person name="May G.D."/>
            <person name="Shapiro H."/>
            <person name="Ma J."/>
            <person name="Bustamante C.D."/>
            <person name="Schnell R.J."/>
            <person name="Main D."/>
            <person name="Gilbert D."/>
            <person name="Parida L."/>
            <person name="Kuhn D.N."/>
        </authorList>
    </citation>
    <scope>NUCLEOTIDE SEQUENCE [LARGE SCALE GENOMIC DNA]</scope>
    <source>
        <strain evidence="13">cv. Matina 1-6</strain>
    </source>
</reference>
<dbReference type="InterPro" id="IPR003591">
    <property type="entry name" value="Leu-rich_rpt_typical-subtyp"/>
</dbReference>
<name>A0A061F9K0_THECC</name>
<dbReference type="InParanoid" id="A0A061F9K0"/>
<dbReference type="InterPro" id="IPR036388">
    <property type="entry name" value="WH-like_DNA-bd_sf"/>
</dbReference>
<keyword evidence="6" id="KW-0067">ATP-binding</keyword>
<organism evidence="12 13">
    <name type="scientific">Theobroma cacao</name>
    <name type="common">Cacao</name>
    <name type="synonym">Cocoa</name>
    <dbReference type="NCBI Taxonomy" id="3641"/>
    <lineage>
        <taxon>Eukaryota</taxon>
        <taxon>Viridiplantae</taxon>
        <taxon>Streptophyta</taxon>
        <taxon>Embryophyta</taxon>
        <taxon>Tracheophyta</taxon>
        <taxon>Spermatophyta</taxon>
        <taxon>Magnoliopsida</taxon>
        <taxon>eudicotyledons</taxon>
        <taxon>Gunneridae</taxon>
        <taxon>Pentapetalae</taxon>
        <taxon>rosids</taxon>
        <taxon>malvids</taxon>
        <taxon>Malvales</taxon>
        <taxon>Malvaceae</taxon>
        <taxon>Byttnerioideae</taxon>
        <taxon>Theobroma</taxon>
    </lineage>
</organism>
<feature type="domain" description="Disease resistance R13L4/SHOC-2-like LRR" evidence="11">
    <location>
        <begin position="503"/>
        <end position="672"/>
    </location>
</feature>
<gene>
    <name evidence="12" type="ORF">TCM_032179</name>
</gene>
<dbReference type="Gene3D" id="3.40.50.300">
    <property type="entry name" value="P-loop containing nucleotide triphosphate hydrolases"/>
    <property type="match status" value="1"/>
</dbReference>
<evidence type="ECO:0000259" key="8">
    <source>
        <dbReference type="Pfam" id="PF00931"/>
    </source>
</evidence>
<dbReference type="AlphaFoldDB" id="A0A061F9K0"/>
<evidence type="ECO:0000313" key="12">
    <source>
        <dbReference type="EMBL" id="EOY13578.1"/>
    </source>
</evidence>
<keyword evidence="4" id="KW-0547">Nucleotide-binding</keyword>
<dbReference type="FunCoup" id="A0A061F9K0">
    <property type="interactions" value="20"/>
</dbReference>
<evidence type="ECO:0000256" key="1">
    <source>
        <dbReference type="ARBA" id="ARBA00008894"/>
    </source>
</evidence>
<accession>A0A061F9K0</accession>
<dbReference type="SUPFAM" id="SSF52540">
    <property type="entry name" value="P-loop containing nucleoside triphosphate hydrolases"/>
    <property type="match status" value="1"/>
</dbReference>
<dbReference type="Gramene" id="EOY13578">
    <property type="protein sequence ID" value="EOY13578"/>
    <property type="gene ID" value="TCM_032179"/>
</dbReference>
<evidence type="ECO:0000256" key="7">
    <source>
        <dbReference type="SAM" id="Coils"/>
    </source>
</evidence>
<evidence type="ECO:0000259" key="11">
    <source>
        <dbReference type="Pfam" id="PF23598"/>
    </source>
</evidence>
<keyword evidence="5" id="KW-0611">Plant defense</keyword>
<sequence>MELLGSILEAVKFLVAPICTYIDHCKKLEERMTDLKRELEDLNCRKRDIESTVEAQMGWQKEVKKEVEKWLEDVQRINDEIQMLEQKVQAVSCFSRLHLSKLVCQKLEETKKLCQCNFPEVPVIDKPSPAGVTLGTTALKGETTAKKEILNYLMDDKVGMIGVCGMGGIGKTTIMKHINNQLLEESKFDKVIWITVSRELNIVKLQKNIADAMKENLPELEDQVKWAAALTDILGKKKFVLILDDVWNWFSLVEVGIPEPTRDGSKLVLTSRSIDLCMNMGCKVVKVQPLSKEDSLNLFLDNSESSVLQDPPLEEIASHVVDECAGLPLAIVTIARSMKGVSDIREWRNALEELRKCVKSVKGTDIEVFERLKFSYDHLQDSKIQNCFLYCSLYPEDWKISRKELIEYWIDEGFIDELGTRQAMHDRGHTILNKLENNCLLERVDDGNSVKIHDVLRDMALYIKSKNGTRFMVKAGMQLRELPGQHEWEEGLEKVSLMCNSISEISPEISPKCQHLSTLLLKRNDFSMRIPESFFENMHELKVLDLSYTNVEYLPNTISNLENLTSLILVGCKKLRYVPSLAKLRALKKLDLHFTSIEEIPDGMEMLVNLRYLDLFSSRLKEIPIGILPRLSRLQFLVVSWQSRTLKIKGEEAAALMKLETFVGRFHELQDFNTYIKSIQGERPTSYKLFVGSQEKDLWSESFVKDVILCGCKIGGEDQILLPNDLRCIRISKCHDVRSLNEISFFRKATQLRVCDLIDCKGIECVLDLSVFPSSSSSLQNLENLLLSELDRLSMLVKAEAAALPTSVAPPGIFTHLKSLCIYKCPDMKKLFPFKLLQDLQNLEEIEVRSCGQMKEIIASEEERDSMGEGKDHTTTSFNFPKLRELELCDLPELKSICSTSRQMVCDSLEGIKVTKCPKLKRIPLYLVPDLVNGQPSPPLSLQRIEINSEEWDELEWDHPNAKTILRPFLQY</sequence>
<dbReference type="Pfam" id="PF23559">
    <property type="entry name" value="WHD_DRP"/>
    <property type="match status" value="1"/>
</dbReference>
<evidence type="ECO:0000256" key="6">
    <source>
        <dbReference type="ARBA" id="ARBA00022840"/>
    </source>
</evidence>
<dbReference type="GO" id="GO:0006952">
    <property type="term" value="P:defense response"/>
    <property type="evidence" value="ECO:0007669"/>
    <property type="project" value="UniProtKB-KW"/>
</dbReference>
<evidence type="ECO:0000256" key="3">
    <source>
        <dbReference type="ARBA" id="ARBA00022737"/>
    </source>
</evidence>
<evidence type="ECO:0000313" key="13">
    <source>
        <dbReference type="Proteomes" id="UP000026915"/>
    </source>
</evidence>
<dbReference type="OMA" id="NCYLRRI"/>
<keyword evidence="13" id="KW-1185">Reference proteome</keyword>
<dbReference type="Pfam" id="PF23598">
    <property type="entry name" value="LRR_14"/>
    <property type="match status" value="1"/>
</dbReference>
<dbReference type="FunFam" id="3.40.50.300:FF:001091">
    <property type="entry name" value="Probable disease resistance protein At1g61300"/>
    <property type="match status" value="1"/>
</dbReference>
<evidence type="ECO:0000259" key="10">
    <source>
        <dbReference type="Pfam" id="PF23559"/>
    </source>
</evidence>
<dbReference type="FunFam" id="1.10.10.10:FF:000322">
    <property type="entry name" value="Probable disease resistance protein At1g63360"/>
    <property type="match status" value="1"/>
</dbReference>
<dbReference type="InterPro" id="IPR055414">
    <property type="entry name" value="LRR_R13L4/SHOC2-like"/>
</dbReference>
<dbReference type="eggNOG" id="KOG4658">
    <property type="taxonomic scope" value="Eukaryota"/>
</dbReference>
<dbReference type="InterPro" id="IPR027417">
    <property type="entry name" value="P-loop_NTPase"/>
</dbReference>
<dbReference type="InterPro" id="IPR057135">
    <property type="entry name" value="At4g27190-like_LRR"/>
</dbReference>
<dbReference type="InterPro" id="IPR050905">
    <property type="entry name" value="Plant_NBS-LRR"/>
</dbReference>
<feature type="domain" description="Disease resistance protein At4g27190-like leucine-rich repeats" evidence="9">
    <location>
        <begin position="812"/>
        <end position="923"/>
    </location>
</feature>
<dbReference type="GO" id="GO:0043531">
    <property type="term" value="F:ADP binding"/>
    <property type="evidence" value="ECO:0007669"/>
    <property type="project" value="InterPro"/>
</dbReference>
<dbReference type="InterPro" id="IPR058922">
    <property type="entry name" value="WHD_DRP"/>
</dbReference>
<keyword evidence="2" id="KW-0433">Leucine-rich repeat</keyword>
<dbReference type="Gene3D" id="3.80.10.10">
    <property type="entry name" value="Ribonuclease Inhibitor"/>
    <property type="match status" value="2"/>
</dbReference>
<feature type="coiled-coil region" evidence="7">
    <location>
        <begin position="25"/>
        <end position="87"/>
    </location>
</feature>
<dbReference type="PRINTS" id="PR00364">
    <property type="entry name" value="DISEASERSIST"/>
</dbReference>
<keyword evidence="3" id="KW-0677">Repeat</keyword>
<dbReference type="Proteomes" id="UP000026915">
    <property type="component" value="Chromosome 7"/>
</dbReference>
<dbReference type="PANTHER" id="PTHR33463">
    <property type="entry name" value="NB-ARC DOMAIN-CONTAINING PROTEIN-RELATED"/>
    <property type="match status" value="1"/>
</dbReference>
<dbReference type="GO" id="GO:0005524">
    <property type="term" value="F:ATP binding"/>
    <property type="evidence" value="ECO:0007669"/>
    <property type="project" value="UniProtKB-KW"/>
</dbReference>
<dbReference type="InterPro" id="IPR032675">
    <property type="entry name" value="LRR_dom_sf"/>
</dbReference>
<evidence type="ECO:0000256" key="4">
    <source>
        <dbReference type="ARBA" id="ARBA00022741"/>
    </source>
</evidence>
<dbReference type="SUPFAM" id="SSF52058">
    <property type="entry name" value="L domain-like"/>
    <property type="match status" value="1"/>
</dbReference>
<feature type="domain" description="NB-ARC" evidence="8">
    <location>
        <begin position="144"/>
        <end position="300"/>
    </location>
</feature>
<dbReference type="SMART" id="SM00369">
    <property type="entry name" value="LRR_TYP"/>
    <property type="match status" value="3"/>
</dbReference>
<feature type="domain" description="Disease resistance protein winged helix" evidence="10">
    <location>
        <begin position="393"/>
        <end position="460"/>
    </location>
</feature>
<dbReference type="EMBL" id="CM001885">
    <property type="protein sequence ID" value="EOY13578.1"/>
    <property type="molecule type" value="Genomic_DNA"/>
</dbReference>
<dbReference type="InterPro" id="IPR002182">
    <property type="entry name" value="NB-ARC"/>
</dbReference>
<dbReference type="Gene3D" id="1.10.8.430">
    <property type="entry name" value="Helical domain of apoptotic protease-activating factors"/>
    <property type="match status" value="1"/>
</dbReference>
<dbReference type="Pfam" id="PF00931">
    <property type="entry name" value="NB-ARC"/>
    <property type="match status" value="1"/>
</dbReference>
<evidence type="ECO:0000259" key="9">
    <source>
        <dbReference type="Pfam" id="PF23247"/>
    </source>
</evidence>
<evidence type="ECO:0000256" key="2">
    <source>
        <dbReference type="ARBA" id="ARBA00022614"/>
    </source>
</evidence>
<dbReference type="HOGENOM" id="CLU_000427_2_3_1"/>
<protein>
    <submittedName>
        <fullName evidence="12">LRR and NB-ARC domains-containing disease resistance protein, putative</fullName>
    </submittedName>
</protein>
<dbReference type="InterPro" id="IPR042197">
    <property type="entry name" value="Apaf_helical"/>
</dbReference>
<dbReference type="Gene3D" id="1.10.10.10">
    <property type="entry name" value="Winged helix-like DNA-binding domain superfamily/Winged helix DNA-binding domain"/>
    <property type="match status" value="1"/>
</dbReference>
<keyword evidence="7" id="KW-0175">Coiled coil</keyword>
<evidence type="ECO:0000256" key="5">
    <source>
        <dbReference type="ARBA" id="ARBA00022821"/>
    </source>
</evidence>
<comment type="similarity">
    <text evidence="1">Belongs to the disease resistance NB-LRR family.</text>
</comment>
<dbReference type="PANTHER" id="PTHR33463:SF212">
    <property type="entry name" value="AND NB-ARC DOMAINS-CONTAINING DISEASE RESISTANCE PROTEIN, PUTATIVE-RELATED"/>
    <property type="match status" value="1"/>
</dbReference>
<dbReference type="Pfam" id="PF23247">
    <property type="entry name" value="LRR_RPS2"/>
    <property type="match status" value="1"/>
</dbReference>